<name>A0A0S4QT77_9ACTN</name>
<feature type="domain" description="Nudix hydrolase" evidence="7">
    <location>
        <begin position="35"/>
        <end position="253"/>
    </location>
</feature>
<dbReference type="PANTHER" id="PTHR12318">
    <property type="entry name" value="TESTOSTERONE-REGULATED PROTEIN RP2"/>
    <property type="match status" value="1"/>
</dbReference>
<proteinExistence type="predicted"/>
<sequence length="304" mass="32355">MVDHRSALIARFGAPRRVSSEEAASLARLAAAPTVPRDAATVILLRDAPAGGGVEAYMIRRTVAMSFAGGMYAFPGGRVDPADSDEMLAWTGPPVDVVMPGLDRDPARARAVVCAAVRETFEECGVLLAAPPQAASDGPAPASPAGVGTEIETGTTFASDRQAMEDRRLTLADLLTRRSLALRADLLGAWTRWVAPELEPRRYDTRFFVAALPPGQEPGIASSEADGALWIRPAQALDQFYEGALAMLPPTVFTLAELAEFDDVAGVLAAAAARDLAPVMPRISVADGLWRLLFPHLDRETVER</sequence>
<dbReference type="PROSITE" id="PS51462">
    <property type="entry name" value="NUDIX"/>
    <property type="match status" value="1"/>
</dbReference>
<reference evidence="9" key="1">
    <citation type="submission" date="2015-11" db="EMBL/GenBank/DDBJ databases">
        <authorList>
            <person name="Varghese N."/>
        </authorList>
    </citation>
    <scope>NUCLEOTIDE SEQUENCE [LARGE SCALE GENOMIC DNA]</scope>
    <source>
        <strain evidence="9">DSM 45899</strain>
    </source>
</reference>
<evidence type="ECO:0000259" key="7">
    <source>
        <dbReference type="PROSITE" id="PS51462"/>
    </source>
</evidence>
<keyword evidence="5" id="KW-0460">Magnesium</keyword>
<dbReference type="Gene3D" id="3.90.79.10">
    <property type="entry name" value="Nucleoside Triphosphate Pyrophosphohydrolase"/>
    <property type="match status" value="1"/>
</dbReference>
<keyword evidence="4" id="KW-0378">Hydrolase</keyword>
<organism evidence="8 9">
    <name type="scientific">Parafrankia irregularis</name>
    <dbReference type="NCBI Taxonomy" id="795642"/>
    <lineage>
        <taxon>Bacteria</taxon>
        <taxon>Bacillati</taxon>
        <taxon>Actinomycetota</taxon>
        <taxon>Actinomycetes</taxon>
        <taxon>Frankiales</taxon>
        <taxon>Frankiaceae</taxon>
        <taxon>Parafrankia</taxon>
    </lineage>
</organism>
<evidence type="ECO:0000256" key="4">
    <source>
        <dbReference type="ARBA" id="ARBA00022801"/>
    </source>
</evidence>
<comment type="cofactor">
    <cofactor evidence="1">
        <name>Mn(2+)</name>
        <dbReference type="ChEBI" id="CHEBI:29035"/>
    </cofactor>
</comment>
<dbReference type="InterPro" id="IPR000086">
    <property type="entry name" value="NUDIX_hydrolase_dom"/>
</dbReference>
<evidence type="ECO:0000256" key="6">
    <source>
        <dbReference type="ARBA" id="ARBA00023211"/>
    </source>
</evidence>
<keyword evidence="9" id="KW-1185">Reference proteome</keyword>
<comment type="cofactor">
    <cofactor evidence="2">
        <name>Mg(2+)</name>
        <dbReference type="ChEBI" id="CHEBI:18420"/>
    </cofactor>
</comment>
<dbReference type="Proteomes" id="UP000198802">
    <property type="component" value="Unassembled WGS sequence"/>
</dbReference>
<evidence type="ECO:0000256" key="2">
    <source>
        <dbReference type="ARBA" id="ARBA00001946"/>
    </source>
</evidence>
<dbReference type="CDD" id="cd18870">
    <property type="entry name" value="NUDIX_AcylCoAdiphos_Nudt19"/>
    <property type="match status" value="1"/>
</dbReference>
<dbReference type="AlphaFoldDB" id="A0A0S4QT77"/>
<evidence type="ECO:0000256" key="3">
    <source>
        <dbReference type="ARBA" id="ARBA00022723"/>
    </source>
</evidence>
<protein>
    <submittedName>
        <fullName evidence="8">NUDIX domain-containing protein</fullName>
    </submittedName>
</protein>
<dbReference type="PANTHER" id="PTHR12318:SF0">
    <property type="entry name" value="ACYL-COENZYME A DIPHOSPHATASE NUDT19"/>
    <property type="match status" value="1"/>
</dbReference>
<evidence type="ECO:0000256" key="5">
    <source>
        <dbReference type="ARBA" id="ARBA00022842"/>
    </source>
</evidence>
<keyword evidence="3" id="KW-0479">Metal-binding</keyword>
<evidence type="ECO:0000313" key="8">
    <source>
        <dbReference type="EMBL" id="CUU58425.1"/>
    </source>
</evidence>
<dbReference type="RefSeq" id="WP_091281514.1">
    <property type="nucleotide sequence ID" value="NZ_FAOZ01000019.1"/>
</dbReference>
<accession>A0A0S4QT77</accession>
<dbReference type="InterPro" id="IPR039121">
    <property type="entry name" value="NUDT19"/>
</dbReference>
<evidence type="ECO:0000256" key="1">
    <source>
        <dbReference type="ARBA" id="ARBA00001936"/>
    </source>
</evidence>
<dbReference type="GO" id="GO:0046872">
    <property type="term" value="F:metal ion binding"/>
    <property type="evidence" value="ECO:0007669"/>
    <property type="project" value="UniProtKB-KW"/>
</dbReference>
<keyword evidence="6" id="KW-0464">Manganese</keyword>
<gene>
    <name evidence="8" type="ORF">Ga0074812_11958</name>
</gene>
<dbReference type="EMBL" id="FAOZ01000019">
    <property type="protein sequence ID" value="CUU58425.1"/>
    <property type="molecule type" value="Genomic_DNA"/>
</dbReference>
<dbReference type="SUPFAM" id="SSF55811">
    <property type="entry name" value="Nudix"/>
    <property type="match status" value="1"/>
</dbReference>
<dbReference type="InterPro" id="IPR015797">
    <property type="entry name" value="NUDIX_hydrolase-like_dom_sf"/>
</dbReference>
<dbReference type="GO" id="GO:0016818">
    <property type="term" value="F:hydrolase activity, acting on acid anhydrides, in phosphorus-containing anhydrides"/>
    <property type="evidence" value="ECO:0007669"/>
    <property type="project" value="InterPro"/>
</dbReference>
<evidence type="ECO:0000313" key="9">
    <source>
        <dbReference type="Proteomes" id="UP000198802"/>
    </source>
</evidence>